<dbReference type="SUPFAM" id="SSF46689">
    <property type="entry name" value="Homeodomain-like"/>
    <property type="match status" value="2"/>
</dbReference>
<evidence type="ECO:0000313" key="6">
    <source>
        <dbReference type="EMBL" id="AUR01200.1"/>
    </source>
</evidence>
<evidence type="ECO:0000313" key="7">
    <source>
        <dbReference type="Proteomes" id="UP000236447"/>
    </source>
</evidence>
<reference evidence="5 8" key="3">
    <citation type="journal article" date="2017" name="Int. J. Syst. Evol. Microbiol.">
        <title>Adaptation of Surface-Associated Bacteria to the Open Ocean: A Genomically Distinct Subpopulation of Phaeobacter gallaeciensis Colonizes Pacific Mesozooplankton.</title>
        <authorList>
            <person name="Freese H.M."/>
            <person name="Methner A."/>
            <person name="Overmann J."/>
        </authorList>
    </citation>
    <scope>NUCLEOTIDE SEQUENCE [LARGE SCALE GENOMIC DNA]</scope>
    <source>
        <strain evidence="5 8">P66</strain>
        <plasmid evidence="5 8">pP66_a</plasmid>
    </source>
</reference>
<evidence type="ECO:0000256" key="3">
    <source>
        <dbReference type="ARBA" id="ARBA00023163"/>
    </source>
</evidence>
<keyword evidence="6" id="KW-0614">Plasmid</keyword>
<dbReference type="PANTHER" id="PTHR46796:SF12">
    <property type="entry name" value="HTH-TYPE DNA-BINDING TRANSCRIPTIONAL ACTIVATOR EUTR"/>
    <property type="match status" value="1"/>
</dbReference>
<reference evidence="7 8" key="2">
    <citation type="journal article" date="2017" name="Genome Biol. Evol.">
        <title>Trajectories and Drivers of Genome Evolution in Surface-Associated Marine Phaeobacter.</title>
        <authorList>
            <person name="Freese H.M."/>
            <person name="Sikorski J."/>
            <person name="Bunk B."/>
            <person name="Scheuner C."/>
            <person name="Meier-Kolthoff J.P."/>
            <person name="Sproer C."/>
            <person name="Gram L."/>
            <person name="Overmann J."/>
        </authorList>
    </citation>
    <scope>NUCLEOTIDE SEQUENCE [LARGE SCALE GENOMIC DNA]</scope>
    <source>
        <strain evidence="5 8">P66</strain>
        <strain evidence="6 7">P88</strain>
        <plasmid evidence="5 8">pP66_a</plasmid>
        <plasmid evidence="6">pP88_a</plasmid>
        <plasmid evidence="7">pp88_a</plasmid>
    </source>
</reference>
<dbReference type="Proteomes" id="UP000236536">
    <property type="component" value="Plasmid pP66_a"/>
</dbReference>
<dbReference type="InterPro" id="IPR050204">
    <property type="entry name" value="AraC_XylS_family_regulators"/>
</dbReference>
<reference evidence="6 7" key="1">
    <citation type="journal article" date="2017" name="Front. Microbiol.">
        <title>Phaeobacter piscinae sp. nov., a species of the Roseobacter group and potential aquaculture probiont.</title>
        <authorList>
            <person name="Sonnenschein E.C."/>
            <person name="Phippen C.B.W."/>
            <person name="Nielsen K.F."/>
            <person name="Mateiu R.V."/>
            <person name="Melchiorsen J."/>
            <person name="Gram L."/>
            <person name="Overmann J."/>
            <person name="Freese H.M."/>
        </authorList>
    </citation>
    <scope>NUCLEOTIDE SEQUENCE [LARGE SCALE GENOMIC DNA]</scope>
    <source>
        <strain evidence="6 7">P88</strain>
        <plasmid evidence="6">pP88_a</plasmid>
        <plasmid evidence="7">pp88_a</plasmid>
    </source>
</reference>
<dbReference type="AlphaFoldDB" id="A0A2I7GER4"/>
<dbReference type="EMBL" id="CP010706">
    <property type="protein sequence ID" value="AUQ96689.1"/>
    <property type="molecule type" value="Genomic_DNA"/>
</dbReference>
<dbReference type="Pfam" id="PF14525">
    <property type="entry name" value="AraC_binding_2"/>
    <property type="match status" value="1"/>
</dbReference>
<evidence type="ECO:0000313" key="8">
    <source>
        <dbReference type="Proteomes" id="UP000236536"/>
    </source>
</evidence>
<keyword evidence="1" id="KW-0805">Transcription regulation</keyword>
<geneLocation type="plasmid" evidence="7">
    <name>pp88_a</name>
</geneLocation>
<dbReference type="Gene3D" id="1.10.10.60">
    <property type="entry name" value="Homeodomain-like"/>
    <property type="match status" value="1"/>
</dbReference>
<gene>
    <name evidence="5" type="ORF">PhaeoP66_03963</name>
    <name evidence="6" type="ORF">PhaeoP88_03888</name>
</gene>
<proteinExistence type="predicted"/>
<protein>
    <submittedName>
        <fullName evidence="6">Transcriptional regulator, AraC family</fullName>
    </submittedName>
</protein>
<geneLocation type="plasmid" evidence="5 8">
    <name>pP66_a</name>
</geneLocation>
<dbReference type="Pfam" id="PF12833">
    <property type="entry name" value="HTH_18"/>
    <property type="match status" value="1"/>
</dbReference>
<dbReference type="PANTHER" id="PTHR46796">
    <property type="entry name" value="HTH-TYPE TRANSCRIPTIONAL ACTIVATOR RHAS-RELATED"/>
    <property type="match status" value="1"/>
</dbReference>
<geneLocation type="plasmid" evidence="6">
    <name>pP88_a</name>
</geneLocation>
<evidence type="ECO:0000256" key="1">
    <source>
        <dbReference type="ARBA" id="ARBA00023015"/>
    </source>
</evidence>
<keyword evidence="8" id="KW-1185">Reference proteome</keyword>
<keyword evidence="2" id="KW-0238">DNA-binding</keyword>
<dbReference type="InterPro" id="IPR035418">
    <property type="entry name" value="AraC-bd_2"/>
</dbReference>
<dbReference type="PROSITE" id="PS01124">
    <property type="entry name" value="HTH_ARAC_FAMILY_2"/>
    <property type="match status" value="1"/>
</dbReference>
<dbReference type="EMBL" id="CP010726">
    <property type="protein sequence ID" value="AUR01200.1"/>
    <property type="molecule type" value="Genomic_DNA"/>
</dbReference>
<dbReference type="GO" id="GO:0003700">
    <property type="term" value="F:DNA-binding transcription factor activity"/>
    <property type="evidence" value="ECO:0007669"/>
    <property type="project" value="InterPro"/>
</dbReference>
<dbReference type="Proteomes" id="UP000236447">
    <property type="component" value="Plasmid pP88_a"/>
</dbReference>
<dbReference type="GO" id="GO:0043565">
    <property type="term" value="F:sequence-specific DNA binding"/>
    <property type="evidence" value="ECO:0007669"/>
    <property type="project" value="InterPro"/>
</dbReference>
<dbReference type="RefSeq" id="WP_102875483.1">
    <property type="nucleotide sequence ID" value="NZ_CP010600.1"/>
</dbReference>
<evidence type="ECO:0000256" key="2">
    <source>
        <dbReference type="ARBA" id="ARBA00023125"/>
    </source>
</evidence>
<dbReference type="SMART" id="SM00342">
    <property type="entry name" value="HTH_ARAC"/>
    <property type="match status" value="1"/>
</dbReference>
<dbReference type="InterPro" id="IPR018062">
    <property type="entry name" value="HTH_AraC-typ_CS"/>
</dbReference>
<feature type="domain" description="HTH araC/xylS-type" evidence="4">
    <location>
        <begin position="231"/>
        <end position="331"/>
    </location>
</feature>
<dbReference type="InterPro" id="IPR009057">
    <property type="entry name" value="Homeodomain-like_sf"/>
</dbReference>
<accession>A0A2I7GER4</accession>
<evidence type="ECO:0000313" key="5">
    <source>
        <dbReference type="EMBL" id="AUQ96689.1"/>
    </source>
</evidence>
<evidence type="ECO:0000259" key="4">
    <source>
        <dbReference type="PROSITE" id="PS01124"/>
    </source>
</evidence>
<name>A0A2I7GER4_9RHOB</name>
<keyword evidence="3" id="KW-0804">Transcription</keyword>
<dbReference type="PROSITE" id="PS00041">
    <property type="entry name" value="HTH_ARAC_FAMILY_1"/>
    <property type="match status" value="1"/>
</dbReference>
<sequence length="335" mass="37182">MTIAAQTEAVEYLRNHPLLRTGDLDEARHRVGQKFCDHRLDIAQRHQDLAVRHNHVAGRHSSINYLHYGADVTIDPGMLDSFYLLQIPLSGQASVRHRGSDIIASASTATLLNPDRDTTMQWGADCRKLLLQIDRGYLETVARQIIRAELPGPIRFASRIDLHSEGGRRLRQMVCACVQAAEAGVLFQGAPSGSDLRVEEDLARALLTRLPSNISHIIERADHGSLPPGIRAAVEYIHANLSNPIQLSDIAAHVDLNIRTLQNGFRRAFGQSPMRVLRNARLDAAHYHLMAQTDTPDVTTAAFSNGFSHLGRFARDYKARFGHSPSHTARHQDCG</sequence>
<organism evidence="6 7">
    <name type="scientific">Phaeobacter inhibens</name>
    <dbReference type="NCBI Taxonomy" id="221822"/>
    <lineage>
        <taxon>Bacteria</taxon>
        <taxon>Pseudomonadati</taxon>
        <taxon>Pseudomonadota</taxon>
        <taxon>Alphaproteobacteria</taxon>
        <taxon>Rhodobacterales</taxon>
        <taxon>Roseobacteraceae</taxon>
        <taxon>Phaeobacter</taxon>
    </lineage>
</organism>
<dbReference type="InterPro" id="IPR018060">
    <property type="entry name" value="HTH_AraC"/>
</dbReference>